<dbReference type="SUPFAM" id="SSF56672">
    <property type="entry name" value="DNA/RNA polymerases"/>
    <property type="match status" value="1"/>
</dbReference>
<organism evidence="7 8">
    <name type="scientific">Synaphobranchus kaupii</name>
    <name type="common">Kaup's arrowtooth eel</name>
    <dbReference type="NCBI Taxonomy" id="118154"/>
    <lineage>
        <taxon>Eukaryota</taxon>
        <taxon>Metazoa</taxon>
        <taxon>Chordata</taxon>
        <taxon>Craniata</taxon>
        <taxon>Vertebrata</taxon>
        <taxon>Euteleostomi</taxon>
        <taxon>Actinopterygii</taxon>
        <taxon>Neopterygii</taxon>
        <taxon>Teleostei</taxon>
        <taxon>Anguilliformes</taxon>
        <taxon>Synaphobranchidae</taxon>
        <taxon>Synaphobranchus</taxon>
    </lineage>
</organism>
<dbReference type="CDD" id="cd01647">
    <property type="entry name" value="RT_LTR"/>
    <property type="match status" value="1"/>
</dbReference>
<keyword evidence="8" id="KW-1185">Reference proteome</keyword>
<evidence type="ECO:0000256" key="2">
    <source>
        <dbReference type="ARBA" id="ARBA00012180"/>
    </source>
</evidence>
<dbReference type="FunFam" id="3.30.420.10:FF:000063">
    <property type="entry name" value="Retrovirus-related Pol polyprotein from transposon 297-like Protein"/>
    <property type="match status" value="1"/>
</dbReference>
<evidence type="ECO:0000259" key="6">
    <source>
        <dbReference type="PROSITE" id="PS50994"/>
    </source>
</evidence>
<dbReference type="PROSITE" id="PS50878">
    <property type="entry name" value="RT_POL"/>
    <property type="match status" value="1"/>
</dbReference>
<dbReference type="EMBL" id="JAINUF010000011">
    <property type="protein sequence ID" value="KAJ8346750.1"/>
    <property type="molecule type" value="Genomic_DNA"/>
</dbReference>
<evidence type="ECO:0000256" key="3">
    <source>
        <dbReference type="ARBA" id="ARBA00039658"/>
    </source>
</evidence>
<evidence type="ECO:0000259" key="5">
    <source>
        <dbReference type="PROSITE" id="PS50878"/>
    </source>
</evidence>
<evidence type="ECO:0000256" key="1">
    <source>
        <dbReference type="ARBA" id="ARBA00010879"/>
    </source>
</evidence>
<dbReference type="PROSITE" id="PS50994">
    <property type="entry name" value="INTEGRASE"/>
    <property type="match status" value="1"/>
</dbReference>
<feature type="domain" description="Integrase catalytic" evidence="6">
    <location>
        <begin position="534"/>
        <end position="646"/>
    </location>
</feature>
<gene>
    <name evidence="7" type="ORF">SKAU_G00281510</name>
</gene>
<dbReference type="Pfam" id="PF00665">
    <property type="entry name" value="rve"/>
    <property type="match status" value="1"/>
</dbReference>
<dbReference type="Gene3D" id="3.30.420.10">
    <property type="entry name" value="Ribonuclease H-like superfamily/Ribonuclease H"/>
    <property type="match status" value="1"/>
</dbReference>
<reference evidence="7" key="1">
    <citation type="journal article" date="2023" name="Science">
        <title>Genome structures resolve the early diversification of teleost fishes.</title>
        <authorList>
            <person name="Parey E."/>
            <person name="Louis A."/>
            <person name="Montfort J."/>
            <person name="Bouchez O."/>
            <person name="Roques C."/>
            <person name="Iampietro C."/>
            <person name="Lluch J."/>
            <person name="Castinel A."/>
            <person name="Donnadieu C."/>
            <person name="Desvignes T."/>
            <person name="Floi Bucao C."/>
            <person name="Jouanno E."/>
            <person name="Wen M."/>
            <person name="Mejri S."/>
            <person name="Dirks R."/>
            <person name="Jansen H."/>
            <person name="Henkel C."/>
            <person name="Chen W.J."/>
            <person name="Zahm M."/>
            <person name="Cabau C."/>
            <person name="Klopp C."/>
            <person name="Thompson A.W."/>
            <person name="Robinson-Rechavi M."/>
            <person name="Braasch I."/>
            <person name="Lecointre G."/>
            <person name="Bobe J."/>
            <person name="Postlethwait J.H."/>
            <person name="Berthelot C."/>
            <person name="Roest Crollius H."/>
            <person name="Guiguen Y."/>
        </authorList>
    </citation>
    <scope>NUCLEOTIDE SEQUENCE</scope>
    <source>
        <strain evidence="7">WJC10195</strain>
    </source>
</reference>
<dbReference type="Pfam" id="PF00078">
    <property type="entry name" value="RVT_1"/>
    <property type="match status" value="1"/>
</dbReference>
<dbReference type="GO" id="GO:0003676">
    <property type="term" value="F:nucleic acid binding"/>
    <property type="evidence" value="ECO:0007669"/>
    <property type="project" value="InterPro"/>
</dbReference>
<dbReference type="PANTHER" id="PTHR37984">
    <property type="entry name" value="PROTEIN CBG26694"/>
    <property type="match status" value="1"/>
</dbReference>
<evidence type="ECO:0000313" key="8">
    <source>
        <dbReference type="Proteomes" id="UP001152622"/>
    </source>
</evidence>
<comment type="caution">
    <text evidence="7">The sequence shown here is derived from an EMBL/GenBank/DDBJ whole genome shotgun (WGS) entry which is preliminary data.</text>
</comment>
<dbReference type="Pfam" id="PF17921">
    <property type="entry name" value="Integrase_H2C2"/>
    <property type="match status" value="1"/>
</dbReference>
<dbReference type="Gene3D" id="1.10.340.70">
    <property type="match status" value="1"/>
</dbReference>
<sequence>MGDEAEDVLKGLALTADERKKYTDVKAGFDAFFVPKKNVIYERAKFNQRVQLPGEMVDSFITALYGLAEHCNYGQLQKELIRDRVPLPLMGKVKEEIDRMEKMGVITKIEEPTDWCAGMVVVPKKAGNVRICVDFTRMNESVCREKFILPSVEHTLGMLAGATVFSKLDANMGFWQVPLTKESAKYTTFITPFGRYYFNRLPFGIASAPEHFQRMMMTEVTGGLDGVLCHMDDILVWGQTQDEHDMRLHAVLKKAQKAGITLNMDKFLLQKSDAMWSPVAYASRSMTPTEQCYAQVEKEALVAMWACERFSCFILGRPFELETDHKPLVSLLGGKALDDLPPRIQRFRMRLMRYNYTVNHVPGKSLWTADTLSRAPRRAARAHTDTSLLEDTNIYVDSVISNIPVSGDYLSSLREHLKADSTCSALMEYCTDGWPDKSQLQGELRHYWADRAVLTVHDGLLLQGTRLVIPSALQGDVLQRLHEGHLGVTKCRGRAKQTVWWPGLSSQLNDMVLKCRTCIQERRNVKEPLMPTEMPDRPWQTLGADLFTLKGKTYLLVVDYFSRYVEIALLSPTRSTDVVVHLKSMFSRHGICEFLKSDNGHQFSGRHFKAFAAEYGFVHITSSPKFPQNNGEVERAVQTVKNLLTKASDPYLALLAYRATPLQNGYSPAELLMGRRLRTTVPALPTLMDPVLPDYNALEAKEREKRRNDTRAFDKRHGARNLEPLVPGEDVWITDARVQGTVLSTHNTPRSYIVQVPQGTLRRNRHHLVPLQTNSGVVDADEPPVGEDSPTPEPAPPVTTSPEPAPPVTTSPSREGPPQRLCGPGVGERLESRRDLIGDLKKKG</sequence>
<dbReference type="GO" id="GO:0004523">
    <property type="term" value="F:RNA-DNA hybrid ribonuclease activity"/>
    <property type="evidence" value="ECO:0007669"/>
    <property type="project" value="UniProtKB-EC"/>
</dbReference>
<protein>
    <recommendedName>
        <fullName evidence="3">Gypsy retrotransposon integrase-like protein 1</fullName>
        <ecNumber evidence="2">3.1.26.4</ecNumber>
    </recommendedName>
</protein>
<feature type="compositionally biased region" description="Pro residues" evidence="4">
    <location>
        <begin position="791"/>
        <end position="809"/>
    </location>
</feature>
<dbReference type="InterPro" id="IPR001584">
    <property type="entry name" value="Integrase_cat-core"/>
</dbReference>
<feature type="compositionally biased region" description="Basic and acidic residues" evidence="4">
    <location>
        <begin position="828"/>
        <end position="844"/>
    </location>
</feature>
<name>A0A9Q1IP03_SYNKA</name>
<dbReference type="InterPro" id="IPR012337">
    <property type="entry name" value="RNaseH-like_sf"/>
</dbReference>
<proteinExistence type="inferred from homology"/>
<dbReference type="SUPFAM" id="SSF53098">
    <property type="entry name" value="Ribonuclease H-like"/>
    <property type="match status" value="1"/>
</dbReference>
<feature type="domain" description="Reverse transcriptase" evidence="5">
    <location>
        <begin position="103"/>
        <end position="281"/>
    </location>
</feature>
<dbReference type="InterPro" id="IPR050951">
    <property type="entry name" value="Retrovirus_Pol_polyprotein"/>
</dbReference>
<dbReference type="CDD" id="cd09274">
    <property type="entry name" value="RNase_HI_RT_Ty3"/>
    <property type="match status" value="1"/>
</dbReference>
<dbReference type="Proteomes" id="UP001152622">
    <property type="component" value="Chromosome 11"/>
</dbReference>
<dbReference type="Gene3D" id="3.30.70.270">
    <property type="match status" value="1"/>
</dbReference>
<dbReference type="PANTHER" id="PTHR37984:SF9">
    <property type="entry name" value="INTEGRASE CATALYTIC DOMAIN-CONTAINING PROTEIN"/>
    <property type="match status" value="1"/>
</dbReference>
<dbReference type="AlphaFoldDB" id="A0A9Q1IP03"/>
<evidence type="ECO:0000256" key="4">
    <source>
        <dbReference type="SAM" id="MobiDB-lite"/>
    </source>
</evidence>
<dbReference type="GO" id="GO:0003964">
    <property type="term" value="F:RNA-directed DNA polymerase activity"/>
    <property type="evidence" value="ECO:0007669"/>
    <property type="project" value="UniProtKB-KW"/>
</dbReference>
<dbReference type="FunFam" id="1.10.340.70:FF:000003">
    <property type="entry name" value="Protein CBG25708"/>
    <property type="match status" value="1"/>
</dbReference>
<feature type="region of interest" description="Disordered" evidence="4">
    <location>
        <begin position="769"/>
        <end position="844"/>
    </location>
</feature>
<accession>A0A9Q1IP03</accession>
<evidence type="ECO:0000313" key="7">
    <source>
        <dbReference type="EMBL" id="KAJ8346750.1"/>
    </source>
</evidence>
<dbReference type="EC" id="3.1.26.4" evidence="2"/>
<dbReference type="InterPro" id="IPR041588">
    <property type="entry name" value="Integrase_H2C2"/>
</dbReference>
<dbReference type="Gene3D" id="3.10.10.10">
    <property type="entry name" value="HIV Type 1 Reverse Transcriptase, subunit A, domain 1"/>
    <property type="match status" value="1"/>
</dbReference>
<comment type="similarity">
    <text evidence="1">Belongs to the beta type-B retroviral polymerase family. HERV class-II K(HML-2) pol subfamily.</text>
</comment>
<dbReference type="GO" id="GO:0015074">
    <property type="term" value="P:DNA integration"/>
    <property type="evidence" value="ECO:0007669"/>
    <property type="project" value="InterPro"/>
</dbReference>
<dbReference type="InterPro" id="IPR043128">
    <property type="entry name" value="Rev_trsase/Diguanyl_cyclase"/>
</dbReference>
<dbReference type="InterPro" id="IPR043502">
    <property type="entry name" value="DNA/RNA_pol_sf"/>
</dbReference>
<dbReference type="OrthoDB" id="775972at2759"/>
<dbReference type="InterPro" id="IPR000477">
    <property type="entry name" value="RT_dom"/>
</dbReference>
<dbReference type="InterPro" id="IPR036397">
    <property type="entry name" value="RNaseH_sf"/>
</dbReference>